<name>A0A6J7URY8_9ZZZZ</name>
<dbReference type="AlphaFoldDB" id="A0A6J7URY8"/>
<proteinExistence type="predicted"/>
<dbReference type="EMBL" id="CAFBQP010000083">
    <property type="protein sequence ID" value="CAB5066747.1"/>
    <property type="molecule type" value="Genomic_DNA"/>
</dbReference>
<gene>
    <name evidence="1" type="ORF">UFOPK4306_01901</name>
</gene>
<evidence type="ECO:0000313" key="1">
    <source>
        <dbReference type="EMBL" id="CAB5066747.1"/>
    </source>
</evidence>
<reference evidence="1" key="1">
    <citation type="submission" date="2020-05" db="EMBL/GenBank/DDBJ databases">
        <authorList>
            <person name="Chiriac C."/>
            <person name="Salcher M."/>
            <person name="Ghai R."/>
            <person name="Kavagutti S V."/>
        </authorList>
    </citation>
    <scope>NUCLEOTIDE SEQUENCE</scope>
</reference>
<protein>
    <submittedName>
        <fullName evidence="1">Unannotated protein</fullName>
    </submittedName>
</protein>
<sequence length="38" mass="3991">MDKANEFEAAGVDLAIAYLPSPHRAAVVEGLAEAIRGH</sequence>
<accession>A0A6J7URY8</accession>
<organism evidence="1">
    <name type="scientific">freshwater metagenome</name>
    <dbReference type="NCBI Taxonomy" id="449393"/>
    <lineage>
        <taxon>unclassified sequences</taxon>
        <taxon>metagenomes</taxon>
        <taxon>ecological metagenomes</taxon>
    </lineage>
</organism>